<evidence type="ECO:0000256" key="4">
    <source>
        <dbReference type="ARBA" id="ARBA00038402"/>
    </source>
</evidence>
<sequence length="275" mass="31596">MDEIVFGDLKKLGKEIDDGIKKLEKRWESPENILCHRGENAEEAKKILQDFMQPIKEIRKEVIEDMGPRSDYLKDMDRFLNECETACDELKKGVDDIETLYAEYGYVIPGTNGNDNSQEVENTSIHSDQMNLCHGKDVFERMNFLYQASQMISRVDINAASCYGNMMINCAKKSVLRIEPDIKRSICKGCKSPLIPGESAKVRVISKPIKAIKYSCLKCKLTKRIPTKKGYKLWIDEPQAIVKLYNYKSKVEEQKSNDEISHSQNIIQNLNNDEK</sequence>
<dbReference type="InterPro" id="IPR007175">
    <property type="entry name" value="Rpr2/Snm1/Rpp21"/>
</dbReference>
<dbReference type="Proteomes" id="UP001168990">
    <property type="component" value="Unassembled WGS sequence"/>
</dbReference>
<comment type="caution">
    <text evidence="6">The sequence shown here is derived from an EMBL/GenBank/DDBJ whole genome shotgun (WGS) entry which is preliminary data.</text>
</comment>
<dbReference type="GO" id="GO:0005655">
    <property type="term" value="C:nucleolar ribonuclease P complex"/>
    <property type="evidence" value="ECO:0007669"/>
    <property type="project" value="TreeGrafter"/>
</dbReference>
<evidence type="ECO:0000256" key="2">
    <source>
        <dbReference type="ARBA" id="ARBA00022723"/>
    </source>
</evidence>
<dbReference type="Gene3D" id="6.20.50.20">
    <property type="match status" value="1"/>
</dbReference>
<dbReference type="GO" id="GO:0046872">
    <property type="term" value="F:metal ion binding"/>
    <property type="evidence" value="ECO:0007669"/>
    <property type="project" value="UniProtKB-KW"/>
</dbReference>
<evidence type="ECO:0000256" key="1">
    <source>
        <dbReference type="ARBA" id="ARBA00022694"/>
    </source>
</evidence>
<accession>A0AA39C4L8</accession>
<keyword evidence="2" id="KW-0479">Metal-binding</keyword>
<evidence type="ECO:0000313" key="6">
    <source>
        <dbReference type="EMBL" id="KAK0157778.1"/>
    </source>
</evidence>
<dbReference type="Pfam" id="PF04032">
    <property type="entry name" value="Rpr2"/>
    <property type="match status" value="1"/>
</dbReference>
<comment type="similarity">
    <text evidence="4">Belongs to the eukaryotic/archaeal RNase P protein component 4 family.</text>
</comment>
<reference evidence="6" key="1">
    <citation type="journal article" date="2023" name="bioRxiv">
        <title>Scaffold-level genome assemblies of two parasitoid biocontrol wasps reveal the parthenogenesis mechanism and an associated novel virus.</title>
        <authorList>
            <person name="Inwood S."/>
            <person name="Skelly J."/>
            <person name="Guhlin J."/>
            <person name="Harrop T."/>
            <person name="Goldson S."/>
            <person name="Dearden P."/>
        </authorList>
    </citation>
    <scope>NUCLEOTIDE SEQUENCE</scope>
    <source>
        <strain evidence="6">Irish</strain>
        <tissue evidence="6">Whole body</tissue>
    </source>
</reference>
<name>A0AA39C4L8_9HYME</name>
<dbReference type="PANTHER" id="PTHR14742:SF0">
    <property type="entry name" value="RIBONUCLEASE P PROTEIN SUBUNIT P21"/>
    <property type="match status" value="1"/>
</dbReference>
<feature type="region of interest" description="Disordered" evidence="5">
    <location>
        <begin position="256"/>
        <end position="275"/>
    </location>
</feature>
<keyword evidence="7" id="KW-1185">Reference proteome</keyword>
<dbReference type="AlphaFoldDB" id="A0AA39C4L8"/>
<gene>
    <name evidence="6" type="ORF">PV328_011473</name>
</gene>
<dbReference type="PANTHER" id="PTHR14742">
    <property type="entry name" value="RIBONUCLEASE P SUBUNIT P21"/>
    <property type="match status" value="1"/>
</dbReference>
<evidence type="ECO:0000313" key="7">
    <source>
        <dbReference type="Proteomes" id="UP001168990"/>
    </source>
</evidence>
<dbReference type="EMBL" id="JAQQBS010001425">
    <property type="protein sequence ID" value="KAK0157778.1"/>
    <property type="molecule type" value="Genomic_DNA"/>
</dbReference>
<dbReference type="Gene3D" id="6.10.250.1400">
    <property type="match status" value="1"/>
</dbReference>
<proteinExistence type="inferred from homology"/>
<organism evidence="6 7">
    <name type="scientific">Microctonus aethiopoides</name>
    <dbReference type="NCBI Taxonomy" id="144406"/>
    <lineage>
        <taxon>Eukaryota</taxon>
        <taxon>Metazoa</taxon>
        <taxon>Ecdysozoa</taxon>
        <taxon>Arthropoda</taxon>
        <taxon>Hexapoda</taxon>
        <taxon>Insecta</taxon>
        <taxon>Pterygota</taxon>
        <taxon>Neoptera</taxon>
        <taxon>Endopterygota</taxon>
        <taxon>Hymenoptera</taxon>
        <taxon>Apocrita</taxon>
        <taxon>Ichneumonoidea</taxon>
        <taxon>Braconidae</taxon>
        <taxon>Euphorinae</taxon>
        <taxon>Microctonus</taxon>
    </lineage>
</organism>
<protein>
    <submittedName>
        <fullName evidence="6">Uncharacterized protein</fullName>
    </submittedName>
</protein>
<evidence type="ECO:0000256" key="5">
    <source>
        <dbReference type="SAM" id="MobiDB-lite"/>
    </source>
</evidence>
<reference evidence="6" key="2">
    <citation type="submission" date="2023-03" db="EMBL/GenBank/DDBJ databases">
        <authorList>
            <person name="Inwood S.N."/>
            <person name="Skelly J.G."/>
            <person name="Guhlin J."/>
            <person name="Harrop T.W.R."/>
            <person name="Goldson S.G."/>
            <person name="Dearden P.K."/>
        </authorList>
    </citation>
    <scope>NUCLEOTIDE SEQUENCE</scope>
    <source>
        <strain evidence="6">Irish</strain>
        <tissue evidence="6">Whole body</tissue>
    </source>
</reference>
<keyword evidence="1" id="KW-0819">tRNA processing</keyword>
<dbReference type="GO" id="GO:0008033">
    <property type="term" value="P:tRNA processing"/>
    <property type="evidence" value="ECO:0007669"/>
    <property type="project" value="UniProtKB-KW"/>
</dbReference>
<evidence type="ECO:0000256" key="3">
    <source>
        <dbReference type="ARBA" id="ARBA00022833"/>
    </source>
</evidence>
<feature type="compositionally biased region" description="Polar residues" evidence="5">
    <location>
        <begin position="262"/>
        <end position="275"/>
    </location>
</feature>
<keyword evidence="3" id="KW-0862">Zinc</keyword>